<protein>
    <submittedName>
        <fullName evidence="5">Helix-turn-helix domain-containing protein</fullName>
    </submittedName>
</protein>
<dbReference type="EMBL" id="WRXO01000003">
    <property type="protein sequence ID" value="MVT41637.1"/>
    <property type="molecule type" value="Genomic_DNA"/>
</dbReference>
<comment type="caution">
    <text evidence="5">The sequence shown here is derived from an EMBL/GenBank/DDBJ whole genome shotgun (WGS) entry which is preliminary data.</text>
</comment>
<evidence type="ECO:0000259" key="4">
    <source>
        <dbReference type="PROSITE" id="PS01124"/>
    </source>
</evidence>
<evidence type="ECO:0000256" key="3">
    <source>
        <dbReference type="ARBA" id="ARBA00023163"/>
    </source>
</evidence>
<evidence type="ECO:0000256" key="2">
    <source>
        <dbReference type="ARBA" id="ARBA00023125"/>
    </source>
</evidence>
<dbReference type="InterPro" id="IPR050204">
    <property type="entry name" value="AraC_XylS_family_regulators"/>
</dbReference>
<proteinExistence type="predicted"/>
<dbReference type="SUPFAM" id="SSF46689">
    <property type="entry name" value="Homeodomain-like"/>
    <property type="match status" value="2"/>
</dbReference>
<dbReference type="PROSITE" id="PS01124">
    <property type="entry name" value="HTH_ARAC_FAMILY_2"/>
    <property type="match status" value="1"/>
</dbReference>
<keyword evidence="3" id="KW-0804">Transcription</keyword>
<dbReference type="Gene3D" id="1.10.10.60">
    <property type="entry name" value="Homeodomain-like"/>
    <property type="match status" value="1"/>
</dbReference>
<dbReference type="GO" id="GO:0003700">
    <property type="term" value="F:DNA-binding transcription factor activity"/>
    <property type="evidence" value="ECO:0007669"/>
    <property type="project" value="InterPro"/>
</dbReference>
<accession>A0A6N8J8S5</accession>
<evidence type="ECO:0000256" key="1">
    <source>
        <dbReference type="ARBA" id="ARBA00023015"/>
    </source>
</evidence>
<dbReference type="PANTHER" id="PTHR46796">
    <property type="entry name" value="HTH-TYPE TRANSCRIPTIONAL ACTIVATOR RHAS-RELATED"/>
    <property type="match status" value="1"/>
</dbReference>
<dbReference type="AlphaFoldDB" id="A0A6N8J8S5"/>
<organism evidence="5 6">
    <name type="scientific">Chitinophaga oryziterrae</name>
    <dbReference type="NCBI Taxonomy" id="1031224"/>
    <lineage>
        <taxon>Bacteria</taxon>
        <taxon>Pseudomonadati</taxon>
        <taxon>Bacteroidota</taxon>
        <taxon>Chitinophagia</taxon>
        <taxon>Chitinophagales</taxon>
        <taxon>Chitinophagaceae</taxon>
        <taxon>Chitinophaga</taxon>
    </lineage>
</organism>
<dbReference type="InterPro" id="IPR054015">
    <property type="entry name" value="ExsA-like_N"/>
</dbReference>
<dbReference type="InterPro" id="IPR009057">
    <property type="entry name" value="Homeodomain-like_sf"/>
</dbReference>
<keyword evidence="1" id="KW-0805">Transcription regulation</keyword>
<reference evidence="5 6" key="1">
    <citation type="submission" date="2019-12" db="EMBL/GenBank/DDBJ databases">
        <title>The draft genomic sequence of strain Chitinophaga oryziterrae JCM 16595.</title>
        <authorList>
            <person name="Zhang X."/>
        </authorList>
    </citation>
    <scope>NUCLEOTIDE SEQUENCE [LARGE SCALE GENOMIC DNA]</scope>
    <source>
        <strain evidence="5 6">JCM 16595</strain>
    </source>
</reference>
<dbReference type="Pfam" id="PF12833">
    <property type="entry name" value="HTH_18"/>
    <property type="match status" value="1"/>
</dbReference>
<gene>
    <name evidence="5" type="ORF">GO495_13690</name>
</gene>
<keyword evidence="6" id="KW-1185">Reference proteome</keyword>
<dbReference type="GO" id="GO:0043565">
    <property type="term" value="F:sequence-specific DNA binding"/>
    <property type="evidence" value="ECO:0007669"/>
    <property type="project" value="InterPro"/>
</dbReference>
<dbReference type="OrthoDB" id="4480133at2"/>
<dbReference type="PANTHER" id="PTHR46796:SF6">
    <property type="entry name" value="ARAC SUBFAMILY"/>
    <property type="match status" value="1"/>
</dbReference>
<sequence>MRKETSGFRYVVDEISTEHFIPEHYFVHVAKGLVILYDGNKYVELQPGQCCIARKNRLGRYYKMKENDELNKTIFALDVTFLRKFQERHKTTITNFKSPETFIRITPNDLLQHYIRSLEPYYNSGQISEPFADVKREELLIMLLQSQPELAGLFFDYGIPAKINIEEFMVQNYKFNVSVDQLAFLTGRSLSAFKRDFKQTFNETPSRWLVRKRLEEARFLIEKKNQKPSEIFLDMGFETLSHFSFAFRKLFGLSPTELVSQKKNGSYI</sequence>
<evidence type="ECO:0000313" key="5">
    <source>
        <dbReference type="EMBL" id="MVT41637.1"/>
    </source>
</evidence>
<feature type="domain" description="HTH araC/xylS-type" evidence="4">
    <location>
        <begin position="163"/>
        <end position="261"/>
    </location>
</feature>
<evidence type="ECO:0000313" key="6">
    <source>
        <dbReference type="Proteomes" id="UP000468388"/>
    </source>
</evidence>
<dbReference type="InterPro" id="IPR018060">
    <property type="entry name" value="HTH_AraC"/>
</dbReference>
<dbReference type="RefSeq" id="WP_157300271.1">
    <property type="nucleotide sequence ID" value="NZ_BAAAZB010000006.1"/>
</dbReference>
<dbReference type="SMART" id="SM00342">
    <property type="entry name" value="HTH_ARAC"/>
    <property type="match status" value="1"/>
</dbReference>
<dbReference type="Pfam" id="PF22200">
    <property type="entry name" value="ExsA_N"/>
    <property type="match status" value="1"/>
</dbReference>
<name>A0A6N8J8S5_9BACT</name>
<dbReference type="Proteomes" id="UP000468388">
    <property type="component" value="Unassembled WGS sequence"/>
</dbReference>
<keyword evidence="2" id="KW-0238">DNA-binding</keyword>